<dbReference type="EMBL" id="NSKE01000016">
    <property type="protein sequence ID" value="PAU92668.1"/>
    <property type="molecule type" value="Genomic_DNA"/>
</dbReference>
<evidence type="ECO:0000313" key="5">
    <source>
        <dbReference type="Proteomes" id="UP000218831"/>
    </source>
</evidence>
<feature type="domain" description="RCK C-terminal" evidence="3">
    <location>
        <begin position="141"/>
        <end position="227"/>
    </location>
</feature>
<keyword evidence="2" id="KW-0472">Membrane</keyword>
<dbReference type="AlphaFoldDB" id="A0A2A2G5U3"/>
<keyword evidence="5" id="KW-1185">Reference proteome</keyword>
<dbReference type="Proteomes" id="UP000218831">
    <property type="component" value="Unassembled WGS sequence"/>
</dbReference>
<dbReference type="PROSITE" id="PS51202">
    <property type="entry name" value="RCK_C"/>
    <property type="match status" value="1"/>
</dbReference>
<dbReference type="InterPro" id="IPR036721">
    <property type="entry name" value="RCK_C_sf"/>
</dbReference>
<feature type="transmembrane region" description="Helical" evidence="2">
    <location>
        <begin position="6"/>
        <end position="26"/>
    </location>
</feature>
<evidence type="ECO:0000256" key="1">
    <source>
        <dbReference type="SAM" id="MobiDB-lite"/>
    </source>
</evidence>
<feature type="transmembrane region" description="Helical" evidence="2">
    <location>
        <begin position="95"/>
        <end position="115"/>
    </location>
</feature>
<dbReference type="SUPFAM" id="SSF116726">
    <property type="entry name" value="TrkA C-terminal domain-like"/>
    <property type="match status" value="1"/>
</dbReference>
<evidence type="ECO:0000313" key="4">
    <source>
        <dbReference type="EMBL" id="PAU92668.1"/>
    </source>
</evidence>
<keyword evidence="2" id="KW-0812">Transmembrane</keyword>
<protein>
    <submittedName>
        <fullName evidence="4">Potassium transporter TrkA</fullName>
    </submittedName>
</protein>
<organism evidence="4 5">
    <name type="scientific">Fodinibius salipaludis</name>
    <dbReference type="NCBI Taxonomy" id="2032627"/>
    <lineage>
        <taxon>Bacteria</taxon>
        <taxon>Pseudomonadati</taxon>
        <taxon>Balneolota</taxon>
        <taxon>Balneolia</taxon>
        <taxon>Balneolales</taxon>
        <taxon>Balneolaceae</taxon>
        <taxon>Fodinibius</taxon>
    </lineage>
</organism>
<sequence>MVAIISLLVIISLSILITRIAATALIQTGISKDAARFQARSAFTGTGFTTNESEHVVNHPVRRKILMILIFLGSAGVISTISSLILSFISLERIGYISIEIVVLVVGLIALWFLVQSKWIDRKLSYLINRALNRYTTLEVRDYYSLLHLSDNYRVSEIKVEQQDWLADKTLNDLQLHDEGILVLGIKRSNGEYIGAPRGETKIYNDDTVTLYGRAELLESLDNRQKGQSGDQKHAEAVLEQERMWDSK</sequence>
<dbReference type="OrthoDB" id="369355at2"/>
<dbReference type="Gene3D" id="3.30.70.1450">
    <property type="entry name" value="Regulator of K+ conductance, C-terminal domain"/>
    <property type="match status" value="1"/>
</dbReference>
<keyword evidence="2" id="KW-1133">Transmembrane helix</keyword>
<dbReference type="InterPro" id="IPR006037">
    <property type="entry name" value="RCK_C"/>
</dbReference>
<evidence type="ECO:0000259" key="3">
    <source>
        <dbReference type="PROSITE" id="PS51202"/>
    </source>
</evidence>
<dbReference type="GO" id="GO:0008324">
    <property type="term" value="F:monoatomic cation transmembrane transporter activity"/>
    <property type="evidence" value="ECO:0007669"/>
    <property type="project" value="InterPro"/>
</dbReference>
<dbReference type="GO" id="GO:0006813">
    <property type="term" value="P:potassium ion transport"/>
    <property type="evidence" value="ECO:0007669"/>
    <property type="project" value="InterPro"/>
</dbReference>
<name>A0A2A2G5U3_9BACT</name>
<evidence type="ECO:0000256" key="2">
    <source>
        <dbReference type="SAM" id="Phobius"/>
    </source>
</evidence>
<reference evidence="4 5" key="1">
    <citation type="submission" date="2017-08" db="EMBL/GenBank/DDBJ databases">
        <title>Aliifodinibius alkalisoli sp. nov., isolated from saline alkaline soil.</title>
        <authorList>
            <person name="Liu D."/>
            <person name="Zhang G."/>
        </authorList>
    </citation>
    <scope>NUCLEOTIDE SEQUENCE [LARGE SCALE GENOMIC DNA]</scope>
    <source>
        <strain evidence="4 5">WN023</strain>
    </source>
</reference>
<comment type="caution">
    <text evidence="4">The sequence shown here is derived from an EMBL/GenBank/DDBJ whole genome shotgun (WGS) entry which is preliminary data.</text>
</comment>
<proteinExistence type="predicted"/>
<gene>
    <name evidence="4" type="ORF">CK503_15650</name>
</gene>
<feature type="region of interest" description="Disordered" evidence="1">
    <location>
        <begin position="223"/>
        <end position="248"/>
    </location>
</feature>
<dbReference type="Pfam" id="PF02080">
    <property type="entry name" value="TrkA_C"/>
    <property type="match status" value="1"/>
</dbReference>
<feature type="transmembrane region" description="Helical" evidence="2">
    <location>
        <begin position="65"/>
        <end position="89"/>
    </location>
</feature>
<accession>A0A2A2G5U3</accession>